<organism evidence="7 8">
    <name type="scientific">Akkermansia muciniphila</name>
    <dbReference type="NCBI Taxonomy" id="239935"/>
    <lineage>
        <taxon>Bacteria</taxon>
        <taxon>Pseudomonadati</taxon>
        <taxon>Verrucomicrobiota</taxon>
        <taxon>Verrucomicrobiia</taxon>
        <taxon>Verrucomicrobiales</taxon>
        <taxon>Akkermansiaceae</taxon>
        <taxon>Akkermansia</taxon>
    </lineage>
</organism>
<dbReference type="PANTHER" id="PTHR30250">
    <property type="entry name" value="PST FAMILY PREDICTED COLANIC ACID TRANSPORTER"/>
    <property type="match status" value="1"/>
</dbReference>
<dbReference type="EMBL" id="PJLB01000008">
    <property type="protein sequence ID" value="PND02342.1"/>
    <property type="molecule type" value="Genomic_DNA"/>
</dbReference>
<dbReference type="Proteomes" id="UP000236075">
    <property type="component" value="Unassembled WGS sequence"/>
</dbReference>
<keyword evidence="7" id="KW-0762">Sugar transport</keyword>
<keyword evidence="4 6" id="KW-1133">Transmembrane helix</keyword>
<dbReference type="RefSeq" id="WP_102748342.1">
    <property type="nucleotide sequence ID" value="NZ_PJLB01000008.1"/>
</dbReference>
<keyword evidence="7" id="KW-0813">Transport</keyword>
<feature type="transmembrane region" description="Helical" evidence="6">
    <location>
        <begin position="312"/>
        <end position="330"/>
    </location>
</feature>
<name>A0AAX0WJ65_9BACT</name>
<feature type="transmembrane region" description="Helical" evidence="6">
    <location>
        <begin position="440"/>
        <end position="458"/>
    </location>
</feature>
<feature type="transmembrane region" description="Helical" evidence="6">
    <location>
        <begin position="49"/>
        <end position="72"/>
    </location>
</feature>
<evidence type="ECO:0000313" key="8">
    <source>
        <dbReference type="Proteomes" id="UP000236075"/>
    </source>
</evidence>
<evidence type="ECO:0000256" key="4">
    <source>
        <dbReference type="ARBA" id="ARBA00022989"/>
    </source>
</evidence>
<dbReference type="GO" id="GO:0005886">
    <property type="term" value="C:plasma membrane"/>
    <property type="evidence" value="ECO:0007669"/>
    <property type="project" value="UniProtKB-SubCell"/>
</dbReference>
<evidence type="ECO:0000256" key="1">
    <source>
        <dbReference type="ARBA" id="ARBA00004651"/>
    </source>
</evidence>
<feature type="transmembrane region" description="Helical" evidence="6">
    <location>
        <begin position="470"/>
        <end position="494"/>
    </location>
</feature>
<feature type="transmembrane region" description="Helical" evidence="6">
    <location>
        <begin position="121"/>
        <end position="145"/>
    </location>
</feature>
<dbReference type="InterPro" id="IPR050833">
    <property type="entry name" value="Poly_Biosynth_Transport"/>
</dbReference>
<evidence type="ECO:0000313" key="7">
    <source>
        <dbReference type="EMBL" id="PND02342.1"/>
    </source>
</evidence>
<evidence type="ECO:0000256" key="5">
    <source>
        <dbReference type="ARBA" id="ARBA00023136"/>
    </source>
</evidence>
<proteinExistence type="predicted"/>
<comment type="caution">
    <text evidence="7">The sequence shown here is derived from an EMBL/GenBank/DDBJ whole genome shotgun (WGS) entry which is preliminary data.</text>
</comment>
<feature type="transmembrane region" description="Helical" evidence="6">
    <location>
        <begin position="157"/>
        <end position="178"/>
    </location>
</feature>
<feature type="transmembrane region" description="Helical" evidence="6">
    <location>
        <begin position="12"/>
        <end position="29"/>
    </location>
</feature>
<evidence type="ECO:0000256" key="6">
    <source>
        <dbReference type="SAM" id="Phobius"/>
    </source>
</evidence>
<reference evidence="7 8" key="1">
    <citation type="journal article" date="2017" name="BMC Genomics">
        <title>Genome sequencing of 39 Akkermansia muciniphila isolates reveals its population structure, genomic and functional diverisity, and global distribution in mammalian gut microbiotas.</title>
        <authorList>
            <person name="Guo X."/>
            <person name="Li S."/>
            <person name="Zhang J."/>
            <person name="Wu F."/>
            <person name="Li X."/>
            <person name="Wu D."/>
            <person name="Zhang M."/>
            <person name="Ou Z."/>
            <person name="Jie Z."/>
            <person name="Yan Q."/>
            <person name="Li P."/>
            <person name="Yi J."/>
            <person name="Peng Y."/>
        </authorList>
    </citation>
    <scope>NUCLEOTIDE SEQUENCE [LARGE SCALE GENOMIC DNA]</scope>
    <source>
        <strain evidence="7 8">GP28</strain>
    </source>
</reference>
<accession>A0AAX0WJ65</accession>
<dbReference type="AlphaFoldDB" id="A0AAX0WJ65"/>
<sequence length="520" mass="59356">MEESRVKKSLLNARVNLIFYVLILLISFFSRKIFLNCLGADFVGLTGTLMSLLNFLNLAELGISTAIGYVLYKPIFEHDETRINEIISVLGYMYRWIGRIIIAAGVALSCFLPVIFPSTGFSYGIIYFAYYSFLASSLIGYFANYRQTLLGADQRNYVVAFYFQTASIIKIICQMLSAWYTGSYYLWIGIELFFGIIYSFILNWKINQVYPWLKSNVALGKELSKKYPEVTKYTKQLFMHRLGSFFQFQVTPFLVYAFVSLQMAAYFGNYSTIVEKLHLLVNNLLGSTEASVGNLIAEGNAGKIRKVFSELFSLRMLIAGTVCFPLYQLLEPFITLWLGAGYILPREIMLLLVIRLFITITRGVVDQFLYGYGLFWDVWAPLAESVINISVAIIGGYLWGLPGVLLGGISSLILIVGIWKPFMLYNWGFRKNVMNYWFQFGYQLALILISAVFMGWIWKFVPLQPSASFFSWFLCAFLMAVSYGGVTLLLMYCGTQGMRGMVRRALEMAGTRLPWRKKTE</sequence>
<feature type="transmembrane region" description="Helical" evidence="6">
    <location>
        <begin position="93"/>
        <end position="115"/>
    </location>
</feature>
<keyword evidence="3 6" id="KW-0812">Transmembrane</keyword>
<protein>
    <submittedName>
        <fullName evidence="7">Sugar transporter</fullName>
    </submittedName>
</protein>
<feature type="transmembrane region" description="Helical" evidence="6">
    <location>
        <begin position="397"/>
        <end position="419"/>
    </location>
</feature>
<keyword evidence="5 6" id="KW-0472">Membrane</keyword>
<keyword evidence="2" id="KW-1003">Cell membrane</keyword>
<comment type="subcellular location">
    <subcellularLocation>
        <location evidence="1">Cell membrane</location>
        <topology evidence="1">Multi-pass membrane protein</topology>
    </subcellularLocation>
</comment>
<gene>
    <name evidence="7" type="ORF">CXT95_06655</name>
</gene>
<feature type="transmembrane region" description="Helical" evidence="6">
    <location>
        <begin position="184"/>
        <end position="204"/>
    </location>
</feature>
<dbReference type="PANTHER" id="PTHR30250:SF26">
    <property type="entry name" value="PSMA PROTEIN"/>
    <property type="match status" value="1"/>
</dbReference>
<evidence type="ECO:0000256" key="2">
    <source>
        <dbReference type="ARBA" id="ARBA00022475"/>
    </source>
</evidence>
<evidence type="ECO:0000256" key="3">
    <source>
        <dbReference type="ARBA" id="ARBA00022692"/>
    </source>
</evidence>